<dbReference type="SUPFAM" id="SSF56112">
    <property type="entry name" value="Protein kinase-like (PK-like)"/>
    <property type="match status" value="1"/>
</dbReference>
<evidence type="ECO:0000256" key="1">
    <source>
        <dbReference type="ARBA" id="ARBA00012513"/>
    </source>
</evidence>
<feature type="domain" description="Protein kinase" evidence="7">
    <location>
        <begin position="58"/>
        <end position="341"/>
    </location>
</feature>
<dbReference type="PROSITE" id="PS50011">
    <property type="entry name" value="PROTEIN_KINASE_DOM"/>
    <property type="match status" value="1"/>
</dbReference>
<evidence type="ECO:0000256" key="4">
    <source>
        <dbReference type="ARBA" id="ARBA00023860"/>
    </source>
</evidence>
<dbReference type="GO" id="GO:0005524">
    <property type="term" value="F:ATP binding"/>
    <property type="evidence" value="ECO:0007669"/>
    <property type="project" value="UniProtKB-UniRule"/>
</dbReference>
<dbReference type="EC" id="2.7.11.1" evidence="1"/>
<dbReference type="InterPro" id="IPR017441">
    <property type="entry name" value="Protein_kinase_ATP_BS"/>
</dbReference>
<keyword evidence="3 5" id="KW-0067">ATP-binding</keyword>
<organism evidence="8">
    <name type="scientific">Spongospora subterranea</name>
    <dbReference type="NCBI Taxonomy" id="70186"/>
    <lineage>
        <taxon>Eukaryota</taxon>
        <taxon>Sar</taxon>
        <taxon>Rhizaria</taxon>
        <taxon>Endomyxa</taxon>
        <taxon>Phytomyxea</taxon>
        <taxon>Plasmodiophorida</taxon>
        <taxon>Plasmodiophoridae</taxon>
        <taxon>Spongospora</taxon>
    </lineage>
</organism>
<dbReference type="InterPro" id="IPR008271">
    <property type="entry name" value="Ser/Thr_kinase_AS"/>
</dbReference>
<dbReference type="InterPro" id="IPR000719">
    <property type="entry name" value="Prot_kinase_dom"/>
</dbReference>
<evidence type="ECO:0000256" key="2">
    <source>
        <dbReference type="ARBA" id="ARBA00022741"/>
    </source>
</evidence>
<dbReference type="EMBL" id="HACM01008851">
    <property type="protein sequence ID" value="CRZ09293.1"/>
    <property type="molecule type" value="Transcribed_RNA"/>
</dbReference>
<dbReference type="PROSITE" id="PS00107">
    <property type="entry name" value="PROTEIN_KINASE_ATP"/>
    <property type="match status" value="1"/>
</dbReference>
<feature type="binding site" evidence="5">
    <location>
        <position position="93"/>
    </location>
    <ligand>
        <name>ATP</name>
        <dbReference type="ChEBI" id="CHEBI:30616"/>
    </ligand>
</feature>
<reference evidence="8" key="1">
    <citation type="submission" date="2015-04" db="EMBL/GenBank/DDBJ databases">
        <title>The genome sequence of the plant pathogenic Rhizarian Plasmodiophora brassicae reveals insights in its biotrophic life cycle and the origin of chitin synthesis.</title>
        <authorList>
            <person name="Schwelm A."/>
            <person name="Fogelqvist J."/>
            <person name="Knaust A."/>
            <person name="Julke S."/>
            <person name="Lilja T."/>
            <person name="Dhandapani V."/>
            <person name="Bonilla-Rosso G."/>
            <person name="Karlsson M."/>
            <person name="Shevchenko A."/>
            <person name="Choi S.R."/>
            <person name="Kim H.G."/>
            <person name="Park J.Y."/>
            <person name="Lim Y.P."/>
            <person name="Ludwig-Muller J."/>
            <person name="Dixelius C."/>
        </authorList>
    </citation>
    <scope>NUCLEOTIDE SEQUENCE</scope>
    <source>
        <tissue evidence="8">Potato root galls</tissue>
    </source>
</reference>
<keyword evidence="2 5" id="KW-0547">Nucleotide-binding</keyword>
<name>A0A0H5R585_9EUKA</name>
<dbReference type="InterPro" id="IPR011009">
    <property type="entry name" value="Kinase-like_dom_sf"/>
</dbReference>
<evidence type="ECO:0000259" key="7">
    <source>
        <dbReference type="PROSITE" id="PS50011"/>
    </source>
</evidence>
<dbReference type="Gene3D" id="1.10.510.10">
    <property type="entry name" value="Transferase(Phosphotransferase) domain 1"/>
    <property type="match status" value="1"/>
</dbReference>
<dbReference type="InterPro" id="IPR050235">
    <property type="entry name" value="CK1_Ser-Thr_kinase"/>
</dbReference>
<dbReference type="AlphaFoldDB" id="A0A0H5R585"/>
<dbReference type="InterPro" id="IPR055900">
    <property type="entry name" value="DUF7477"/>
</dbReference>
<evidence type="ECO:0000256" key="3">
    <source>
        <dbReference type="ARBA" id="ARBA00022840"/>
    </source>
</evidence>
<dbReference type="PROSITE" id="PS00108">
    <property type="entry name" value="PROTEIN_KINASE_ST"/>
    <property type="match status" value="1"/>
</dbReference>
<protein>
    <recommendedName>
        <fullName evidence="4">Casein kinase I</fullName>
        <ecNumber evidence="1">2.7.11.1</ecNumber>
    </recommendedName>
</protein>
<evidence type="ECO:0000313" key="8">
    <source>
        <dbReference type="EMBL" id="CRZ09293.1"/>
    </source>
</evidence>
<feature type="non-terminal residue" evidence="8">
    <location>
        <position position="1"/>
    </location>
</feature>
<evidence type="ECO:0000256" key="5">
    <source>
        <dbReference type="PROSITE-ProRule" id="PRU10141"/>
    </source>
</evidence>
<feature type="compositionally biased region" description="Polar residues" evidence="6">
    <location>
        <begin position="348"/>
        <end position="357"/>
    </location>
</feature>
<sequence length="649" mass="72657">DIGLPFRRVLRFEGAVLVRRIQTIRLHMSVDIESDAQAAPKLPIPTLVGSIVHGFWTLNEKRHIGSGHFGAVYEGEAVPTSKFVPNAKHVAIKISRTKISSKEITSLRAMRGIGAPEMFYHGITSAGWHVVVMERCGKSLYSVIEQRAKGKNQSWVLNVSEARDVSMQALQLIRRLHSLGYVHADIKPANLVCAPGGSDFTKGVRLVDFGLSRPWRNSAGKHIEYWQHLTHFAGSLRYASLHAHLGRGLTRRDDLESLGYMMLYLIRGSLPWQGFRGENKGKFICLAKGAASISDICRGCPESLMYYMANVRSIAYNEKPDYDYLMKCLDFDRVDINHISVGVGDNAENGNGSTGNTEPLLLSKNNKRGERPTDLEELAPIVKKHRVVPSVRKVYQWIIVSTQHEDVAPPQQMITHTDLSGLEKGIVAASKPGRTGPRSVRWRIASICYAEQSFKAVLTHDTLGGRIKEQKLFRATTDADFLDLVEKLSLRGMSITDVCGIPSGWVLCGTVFKHDHYCCNQMFALSETFPSQWVADNWDNGYFITSIGSKAAKWAIVMSRHDYAEYEAQTVELSFCYPSESIRARWRDGYSVTASACTLEQSAWVLSRCAHGDEVVQRCTRTSHDPFLKLAQENEQQFTIDSLTFGRVE</sequence>
<evidence type="ECO:0000256" key="6">
    <source>
        <dbReference type="SAM" id="MobiDB-lite"/>
    </source>
</evidence>
<feature type="region of interest" description="Disordered" evidence="6">
    <location>
        <begin position="346"/>
        <end position="369"/>
    </location>
</feature>
<dbReference type="Pfam" id="PF00069">
    <property type="entry name" value="Pkinase"/>
    <property type="match status" value="1"/>
</dbReference>
<dbReference type="SMART" id="SM00220">
    <property type="entry name" value="S_TKc"/>
    <property type="match status" value="1"/>
</dbReference>
<proteinExistence type="predicted"/>
<dbReference type="PANTHER" id="PTHR11909">
    <property type="entry name" value="CASEIN KINASE-RELATED"/>
    <property type="match status" value="1"/>
</dbReference>
<dbReference type="GO" id="GO:0004674">
    <property type="term" value="F:protein serine/threonine kinase activity"/>
    <property type="evidence" value="ECO:0007669"/>
    <property type="project" value="UniProtKB-EC"/>
</dbReference>
<accession>A0A0H5R585</accession>
<dbReference type="Pfam" id="PF24289">
    <property type="entry name" value="DUF7477"/>
    <property type="match status" value="1"/>
</dbReference>